<reference evidence="3 4" key="1">
    <citation type="journal article" date="2009" name="PLoS Genet.">
        <title>The genome of Nectria haematococca: contribution of supernumerary chromosomes to gene expansion.</title>
        <authorList>
            <person name="Coleman J.J."/>
            <person name="Rounsley S.D."/>
            <person name="Rodriguez-Carres M."/>
            <person name="Kuo A."/>
            <person name="Wasmann C.C."/>
            <person name="Grimwood J."/>
            <person name="Schmutz J."/>
            <person name="Taga M."/>
            <person name="White G.J."/>
            <person name="Zhou S."/>
            <person name="Schwartz D.C."/>
            <person name="Freitag M."/>
            <person name="Ma L.J."/>
            <person name="Danchin E.G."/>
            <person name="Henrissat B."/>
            <person name="Coutinho P.M."/>
            <person name="Nelson D.R."/>
            <person name="Straney D."/>
            <person name="Napoli C.A."/>
            <person name="Barker B.M."/>
            <person name="Gribskov M."/>
            <person name="Rep M."/>
            <person name="Kroken S."/>
            <person name="Molnar I."/>
            <person name="Rensing C."/>
            <person name="Kennell J.C."/>
            <person name="Zamora J."/>
            <person name="Farman M.L."/>
            <person name="Selker E.U."/>
            <person name="Salamov A."/>
            <person name="Shapiro H."/>
            <person name="Pangilinan J."/>
            <person name="Lindquist E."/>
            <person name="Lamers C."/>
            <person name="Grigoriev I.V."/>
            <person name="Geiser D.M."/>
            <person name="Covert S.F."/>
            <person name="Temporini E."/>
            <person name="Vanetten H.D."/>
        </authorList>
    </citation>
    <scope>NUCLEOTIDE SEQUENCE [LARGE SCALE GENOMIC DNA]</scope>
    <source>
        <strain evidence="4">ATCC MYA-4622 / CBS 123669 / FGSC 9596 / NRRL 45880 / 77-13-4</strain>
    </source>
</reference>
<dbReference type="PANTHER" id="PTHR21708">
    <property type="entry name" value="PROBABLE 2-DEHYDROPANTOATE 2-REDUCTASE"/>
    <property type="match status" value="1"/>
</dbReference>
<dbReference type="GeneID" id="9677015"/>
<protein>
    <recommendedName>
        <fullName evidence="5">Ketopantoate reductase C-terminal domain-containing protein</fullName>
    </recommendedName>
</protein>
<name>C7YXW8_FUSV7</name>
<evidence type="ECO:0000259" key="2">
    <source>
        <dbReference type="Pfam" id="PF08546"/>
    </source>
</evidence>
<dbReference type="RefSeq" id="XP_003049378.1">
    <property type="nucleotide sequence ID" value="XM_003049332.1"/>
</dbReference>
<dbReference type="EMBL" id="GG698902">
    <property type="protein sequence ID" value="EEU43665.1"/>
    <property type="molecule type" value="Genomic_DNA"/>
</dbReference>
<dbReference type="Proteomes" id="UP000005206">
    <property type="component" value="Chromosome 7"/>
</dbReference>
<accession>C7YXW8</accession>
<feature type="domain" description="Ketopantoate reductase N-terminal" evidence="1">
    <location>
        <begin position="111"/>
        <end position="175"/>
    </location>
</feature>
<sequence>MVSARKDKANVLLIEGRGVRAIVALNIETGGRGAVTSVLRSNFNIVNQQGYTINSIDHGDIPSWKPTRGEQLLNSSTRCLMSRKTRCRLSTMSSRRQRIAPMCPPTLPEIIAPAITPGHTVIVMIQNGLNIEKSVFERFPRNMVLSGVSMIGSHERQVGIISHVDPDILYLGAFHNPNFENDKDEVAAAHEFIKIYGAGGKTNAQFSSDGLVRPAMKEVFEVASKCGYQLPEDIIDTMINLDPMDLYLEPSMLCDFRNGNLMEVEYLVGEPLREAKKVGVSTPNLTVIYEIFKAIQWRMKEGKGIVTIPPKRVD</sequence>
<feature type="domain" description="Ketopantoate reductase C-terminal" evidence="2">
    <location>
        <begin position="209"/>
        <end position="296"/>
    </location>
</feature>
<dbReference type="AlphaFoldDB" id="C7YXW8"/>
<evidence type="ECO:0000313" key="4">
    <source>
        <dbReference type="Proteomes" id="UP000005206"/>
    </source>
</evidence>
<dbReference type="InterPro" id="IPR008927">
    <property type="entry name" value="6-PGluconate_DH-like_C_sf"/>
</dbReference>
<dbReference type="InParanoid" id="C7YXW8"/>
<dbReference type="eggNOG" id="ENOG502QWBM">
    <property type="taxonomic scope" value="Eukaryota"/>
</dbReference>
<evidence type="ECO:0008006" key="5">
    <source>
        <dbReference type="Google" id="ProtNLM"/>
    </source>
</evidence>
<evidence type="ECO:0000313" key="3">
    <source>
        <dbReference type="EMBL" id="EEU43665.1"/>
    </source>
</evidence>
<dbReference type="InterPro" id="IPR013328">
    <property type="entry name" value="6PGD_dom2"/>
</dbReference>
<dbReference type="OrthoDB" id="3609at2759"/>
<dbReference type="VEuPathDB" id="FungiDB:NECHADRAFT_94982"/>
<proteinExistence type="predicted"/>
<dbReference type="SUPFAM" id="SSF48179">
    <property type="entry name" value="6-phosphogluconate dehydrogenase C-terminal domain-like"/>
    <property type="match status" value="1"/>
</dbReference>
<dbReference type="GO" id="GO:0005737">
    <property type="term" value="C:cytoplasm"/>
    <property type="evidence" value="ECO:0007669"/>
    <property type="project" value="TreeGrafter"/>
</dbReference>
<dbReference type="InterPro" id="IPR013752">
    <property type="entry name" value="KPA_reductase"/>
</dbReference>
<dbReference type="KEGG" id="nhe:NECHADRAFT_94982"/>
<organism evidence="3 4">
    <name type="scientific">Fusarium vanettenii (strain ATCC MYA-4622 / CBS 123669 / FGSC 9596 / NRRL 45880 / 77-13-4)</name>
    <name type="common">Fusarium solani subsp. pisi</name>
    <dbReference type="NCBI Taxonomy" id="660122"/>
    <lineage>
        <taxon>Eukaryota</taxon>
        <taxon>Fungi</taxon>
        <taxon>Dikarya</taxon>
        <taxon>Ascomycota</taxon>
        <taxon>Pezizomycotina</taxon>
        <taxon>Sordariomycetes</taxon>
        <taxon>Hypocreomycetidae</taxon>
        <taxon>Hypocreales</taxon>
        <taxon>Nectriaceae</taxon>
        <taxon>Fusarium</taxon>
        <taxon>Fusarium solani species complex</taxon>
        <taxon>Fusarium vanettenii</taxon>
    </lineage>
</organism>
<dbReference type="Gene3D" id="1.10.1040.10">
    <property type="entry name" value="N-(1-d-carboxylethyl)-l-norvaline Dehydrogenase, domain 2"/>
    <property type="match status" value="1"/>
</dbReference>
<dbReference type="HOGENOM" id="CLU_031468_2_1_1"/>
<dbReference type="Pfam" id="PF02558">
    <property type="entry name" value="ApbA"/>
    <property type="match status" value="1"/>
</dbReference>
<gene>
    <name evidence="3" type="ORF">NECHADRAFT_94982</name>
</gene>
<dbReference type="PANTHER" id="PTHR21708:SF30">
    <property type="entry name" value="2-DEHYDROPANTOATE 2-REDUCTASE-RELATED"/>
    <property type="match status" value="1"/>
</dbReference>
<dbReference type="InterPro" id="IPR051402">
    <property type="entry name" value="KPR-Related"/>
</dbReference>
<keyword evidence="4" id="KW-1185">Reference proteome</keyword>
<dbReference type="Pfam" id="PF08546">
    <property type="entry name" value="ApbA_C"/>
    <property type="match status" value="1"/>
</dbReference>
<evidence type="ECO:0000259" key="1">
    <source>
        <dbReference type="Pfam" id="PF02558"/>
    </source>
</evidence>
<dbReference type="OMA" id="NEHNDAR"/>
<dbReference type="InterPro" id="IPR013332">
    <property type="entry name" value="KPR_N"/>
</dbReference>
<dbReference type="FunFam" id="1.10.1040.10:FF:000017">
    <property type="entry name" value="2-dehydropantoate 2-reductase"/>
    <property type="match status" value="1"/>
</dbReference>
<dbReference type="Gene3D" id="3.40.50.720">
    <property type="entry name" value="NAD(P)-binding Rossmann-like Domain"/>
    <property type="match status" value="1"/>
</dbReference>